<sequence length="82" mass="8701">MSAIPGDILNAASMAAFPGLPDGMSLDEANRRVAAALETTWPLIEQYWRLRIAGEITAAGSPVRLEAGWKVVVDPADSQVGH</sequence>
<protein>
    <submittedName>
        <fullName evidence="1">Uncharacterized protein</fullName>
    </submittedName>
</protein>
<dbReference type="KEGG" id="cai:Caci_2937"/>
<name>C7Q2V4_CATAD</name>
<dbReference type="STRING" id="479433.Caci_2937"/>
<dbReference type="HOGENOM" id="CLU_2552079_0_0_11"/>
<proteinExistence type="predicted"/>
<dbReference type="EMBL" id="CP001700">
    <property type="protein sequence ID" value="ACU71846.1"/>
    <property type="molecule type" value="Genomic_DNA"/>
</dbReference>
<accession>C7Q2V4</accession>
<gene>
    <name evidence="1" type="ordered locus">Caci_2937</name>
</gene>
<keyword evidence="2" id="KW-1185">Reference proteome</keyword>
<reference evidence="1 2" key="1">
    <citation type="journal article" date="2009" name="Stand. Genomic Sci.">
        <title>Complete genome sequence of Catenulispora acidiphila type strain (ID 139908).</title>
        <authorList>
            <person name="Copeland A."/>
            <person name="Lapidus A."/>
            <person name="Glavina Del Rio T."/>
            <person name="Nolan M."/>
            <person name="Lucas S."/>
            <person name="Chen F."/>
            <person name="Tice H."/>
            <person name="Cheng J.F."/>
            <person name="Bruce D."/>
            <person name="Goodwin L."/>
            <person name="Pitluck S."/>
            <person name="Mikhailova N."/>
            <person name="Pati A."/>
            <person name="Ivanova N."/>
            <person name="Mavromatis K."/>
            <person name="Chen A."/>
            <person name="Palaniappan K."/>
            <person name="Chain P."/>
            <person name="Land M."/>
            <person name="Hauser L."/>
            <person name="Chang Y.J."/>
            <person name="Jeffries C.D."/>
            <person name="Chertkov O."/>
            <person name="Brettin T."/>
            <person name="Detter J.C."/>
            <person name="Han C."/>
            <person name="Ali Z."/>
            <person name="Tindall B.J."/>
            <person name="Goker M."/>
            <person name="Bristow J."/>
            <person name="Eisen J.A."/>
            <person name="Markowitz V."/>
            <person name="Hugenholtz P."/>
            <person name="Kyrpides N.C."/>
            <person name="Klenk H.P."/>
        </authorList>
    </citation>
    <scope>NUCLEOTIDE SEQUENCE [LARGE SCALE GENOMIC DNA]</scope>
    <source>
        <strain evidence="2">DSM 44928 / JCM 14897 / NBRC 102108 / NRRL B-24433 / ID139908</strain>
    </source>
</reference>
<evidence type="ECO:0000313" key="1">
    <source>
        <dbReference type="EMBL" id="ACU71846.1"/>
    </source>
</evidence>
<dbReference type="AlphaFoldDB" id="C7Q2V4"/>
<dbReference type="InParanoid" id="C7Q2V4"/>
<dbReference type="RefSeq" id="WP_012787139.1">
    <property type="nucleotide sequence ID" value="NC_013131.1"/>
</dbReference>
<organism evidence="1 2">
    <name type="scientific">Catenulispora acidiphila (strain DSM 44928 / JCM 14897 / NBRC 102108 / NRRL B-24433 / ID139908)</name>
    <dbReference type="NCBI Taxonomy" id="479433"/>
    <lineage>
        <taxon>Bacteria</taxon>
        <taxon>Bacillati</taxon>
        <taxon>Actinomycetota</taxon>
        <taxon>Actinomycetes</taxon>
        <taxon>Catenulisporales</taxon>
        <taxon>Catenulisporaceae</taxon>
        <taxon>Catenulispora</taxon>
    </lineage>
</organism>
<dbReference type="Proteomes" id="UP000000851">
    <property type="component" value="Chromosome"/>
</dbReference>
<evidence type="ECO:0000313" key="2">
    <source>
        <dbReference type="Proteomes" id="UP000000851"/>
    </source>
</evidence>